<dbReference type="STRING" id="284811.Q75BM9"/>
<dbReference type="FunCoup" id="Q75BM9">
    <property type="interactions" value="100"/>
</dbReference>
<evidence type="ECO:0000313" key="2">
    <source>
        <dbReference type="Proteomes" id="UP000000591"/>
    </source>
</evidence>
<dbReference type="OMA" id="HWGTHER"/>
<dbReference type="Proteomes" id="UP000000591">
    <property type="component" value="Chromosome III"/>
</dbReference>
<reference evidence="2" key="2">
    <citation type="journal article" date="2013" name="G3 (Bethesda)">
        <title>Genomes of Ashbya fungi isolated from insects reveal four mating-type loci, numerous translocations, lack of transposons, and distinct gene duplications.</title>
        <authorList>
            <person name="Dietrich F.S."/>
            <person name="Voegeli S."/>
            <person name="Kuo S."/>
            <person name="Philippsen P."/>
        </authorList>
    </citation>
    <scope>GENOME REANNOTATION</scope>
    <source>
        <strain evidence="2">ATCC 10895 / CBS 109.51 / FGSC 9923 / NRRL Y-1056</strain>
    </source>
</reference>
<dbReference type="GO" id="GO:0090730">
    <property type="term" value="C:Las1 complex"/>
    <property type="evidence" value="ECO:0007669"/>
    <property type="project" value="EnsemblFungi"/>
</dbReference>
<evidence type="ECO:0000313" key="1">
    <source>
        <dbReference type="EMBL" id="AAS51468.1"/>
    </source>
</evidence>
<dbReference type="GO" id="GO:0005730">
    <property type="term" value="C:nucleolus"/>
    <property type="evidence" value="ECO:0007669"/>
    <property type="project" value="EnsemblFungi"/>
</dbReference>
<dbReference type="GeneID" id="4619776"/>
<dbReference type="InterPro" id="IPR007174">
    <property type="entry name" value="Las1"/>
</dbReference>
<dbReference type="PANTHER" id="PTHR15002:SF0">
    <property type="entry name" value="RIBOSOMAL BIOGENESIS PROTEIN LAS1L"/>
    <property type="match status" value="1"/>
</dbReference>
<dbReference type="GO" id="GO:0000470">
    <property type="term" value="P:maturation of LSU-rRNA"/>
    <property type="evidence" value="ECO:0000318"/>
    <property type="project" value="GO_Central"/>
</dbReference>
<proteinExistence type="predicted"/>
<protein>
    <submittedName>
        <fullName evidence="1">ACR242Wp</fullName>
    </submittedName>
</protein>
<gene>
    <name evidence="1" type="ORF">AGOS_ACR242W</name>
</gene>
<dbReference type="PANTHER" id="PTHR15002">
    <property type="entry name" value="RIBOSOMAL BIOGENESIS PROTEIN LAS1L"/>
    <property type="match status" value="1"/>
</dbReference>
<sequence length="457" mass="53329">MRVVPWQSEQEVQELKRWFYPAKFGDGDDKRSRAMQRVKAYWTRGSYVPHVIDSTSQLVGCQVFDREGAPEEIVKLSYSMALIRYVNGMLDPTQQSQFAIPLHTLAELLGLPSWFVELRHAGTHERELPSVEMLRLACARALEWLWENYWDSDERNEESEEEDGEGEEECKCGNHAVHMQQLQQQLESYAQFKDGFKEYRYMWEEGAAVATSAFGDETDSGKEFVRKWLADYRDVWRSLRGCPGAFVEALLTHYDSTLLELSLTRLEWLDLEVCRWLLQSYRSCLEPYEEAPLLRRRTKNSKHLLRFTKRVLAWINLKRAMHYWDRWHPIFLVEQSFLTRFMIETLQPRITEALNDKKFRKKLYTSDINSQLDEVLDALSKKGISAAELSVFDADEHSPASEDAAHEPLSPKHPADEVSGLLQDLESVKLRLKRQKTSAPRGWTPYPAWQPKPFGCL</sequence>
<keyword evidence="2" id="KW-1185">Reference proteome</keyword>
<dbReference type="GO" id="GO:0000448">
    <property type="term" value="P:cleavage in ITS2 between 5.8S rRNA and LSU-rRNA of tricistronic rRNA transcript (SSU-rRNA, 5.8S rRNA, LSU-rRNA)"/>
    <property type="evidence" value="ECO:0007669"/>
    <property type="project" value="EnsemblFungi"/>
</dbReference>
<dbReference type="GO" id="GO:0005634">
    <property type="term" value="C:nucleus"/>
    <property type="evidence" value="ECO:0000318"/>
    <property type="project" value="GO_Central"/>
</dbReference>
<dbReference type="EMBL" id="AE016816">
    <property type="protein sequence ID" value="AAS51468.1"/>
    <property type="molecule type" value="Genomic_DNA"/>
</dbReference>
<accession>Q75BM9</accession>
<dbReference type="GO" id="GO:0030687">
    <property type="term" value="C:preribosome, large subunit precursor"/>
    <property type="evidence" value="ECO:0007669"/>
    <property type="project" value="EnsemblFungi"/>
</dbReference>
<dbReference type="OrthoDB" id="10263222at2759"/>
<dbReference type="RefSeq" id="NP_983644.1">
    <property type="nucleotide sequence ID" value="NM_208997.1"/>
</dbReference>
<dbReference type="Pfam" id="PF04031">
    <property type="entry name" value="Las1"/>
    <property type="match status" value="1"/>
</dbReference>
<dbReference type="GO" id="GO:0004521">
    <property type="term" value="F:RNA endonuclease activity"/>
    <property type="evidence" value="ECO:0007669"/>
    <property type="project" value="EnsemblFungi"/>
</dbReference>
<reference evidence="1 2" key="1">
    <citation type="journal article" date="2004" name="Science">
        <title>The Ashbya gossypii genome as a tool for mapping the ancient Saccharomyces cerevisiae genome.</title>
        <authorList>
            <person name="Dietrich F.S."/>
            <person name="Voegeli S."/>
            <person name="Brachat S."/>
            <person name="Lerch A."/>
            <person name="Gates K."/>
            <person name="Steiner S."/>
            <person name="Mohr C."/>
            <person name="Pohlmann R."/>
            <person name="Luedi P."/>
            <person name="Choi S."/>
            <person name="Wing R.A."/>
            <person name="Flavier A."/>
            <person name="Gaffney T.D."/>
            <person name="Philippsen P."/>
        </authorList>
    </citation>
    <scope>NUCLEOTIDE SEQUENCE [LARGE SCALE GENOMIC DNA]</scope>
    <source>
        <strain evidence="2">ATCC 10895 / CBS 109.51 / FGSC 9923 / NRRL Y-1056</strain>
    </source>
</reference>
<dbReference type="GO" id="GO:0000460">
    <property type="term" value="P:maturation of 5.8S rRNA"/>
    <property type="evidence" value="ECO:0000318"/>
    <property type="project" value="GO_Central"/>
</dbReference>
<name>Q75BM9_EREGS</name>
<dbReference type="KEGG" id="ago:AGOS_ACR242W"/>
<dbReference type="HOGENOM" id="CLU_043823_0_0_1"/>
<organism evidence="1 2">
    <name type="scientific">Eremothecium gossypii (strain ATCC 10895 / CBS 109.51 / FGSC 9923 / NRRL Y-1056)</name>
    <name type="common">Yeast</name>
    <name type="synonym">Ashbya gossypii</name>
    <dbReference type="NCBI Taxonomy" id="284811"/>
    <lineage>
        <taxon>Eukaryota</taxon>
        <taxon>Fungi</taxon>
        <taxon>Dikarya</taxon>
        <taxon>Ascomycota</taxon>
        <taxon>Saccharomycotina</taxon>
        <taxon>Saccharomycetes</taxon>
        <taxon>Saccharomycetales</taxon>
        <taxon>Saccharomycetaceae</taxon>
        <taxon>Eremothecium</taxon>
    </lineage>
</organism>
<dbReference type="AlphaFoldDB" id="Q75BM9"/>
<dbReference type="eggNOG" id="KOG2425">
    <property type="taxonomic scope" value="Eukaryota"/>
</dbReference>
<dbReference type="InParanoid" id="Q75BM9"/>